<reference evidence="5" key="1">
    <citation type="submission" date="2022-04" db="EMBL/GenBank/DDBJ databases">
        <title>Lysobacter sp. CAU 1642 isolated from sea sand.</title>
        <authorList>
            <person name="Kim W."/>
        </authorList>
    </citation>
    <scope>NUCLEOTIDE SEQUENCE</scope>
    <source>
        <strain evidence="5">CAU 1642</strain>
    </source>
</reference>
<dbReference type="NCBIfam" id="NF007493">
    <property type="entry name" value="PRK10089.1-2"/>
    <property type="match status" value="1"/>
</dbReference>
<comment type="caution">
    <text evidence="5">The sequence shown here is derived from an EMBL/GenBank/DDBJ whole genome shotgun (WGS) entry which is preliminary data.</text>
</comment>
<dbReference type="Pfam" id="PF01588">
    <property type="entry name" value="tRNA_bind"/>
    <property type="match status" value="1"/>
</dbReference>
<evidence type="ECO:0000256" key="2">
    <source>
        <dbReference type="ARBA" id="ARBA00022884"/>
    </source>
</evidence>
<dbReference type="PANTHER" id="PTHR11586:SF37">
    <property type="entry name" value="TRNA-BINDING DOMAIN-CONTAINING PROTEIN"/>
    <property type="match status" value="1"/>
</dbReference>
<accession>A0ABT0GJ09</accession>
<evidence type="ECO:0000256" key="1">
    <source>
        <dbReference type="ARBA" id="ARBA00022555"/>
    </source>
</evidence>
<dbReference type="PANTHER" id="PTHR11586">
    <property type="entry name" value="TRNA-AMINOACYLATION COFACTOR ARC1 FAMILY MEMBER"/>
    <property type="match status" value="1"/>
</dbReference>
<keyword evidence="1 3" id="KW-0820">tRNA-binding</keyword>
<dbReference type="CDD" id="cd02798">
    <property type="entry name" value="tRNA_bind_CsaA"/>
    <property type="match status" value="1"/>
</dbReference>
<dbReference type="NCBIfam" id="NF007495">
    <property type="entry name" value="PRK10089.1-4"/>
    <property type="match status" value="1"/>
</dbReference>
<evidence type="ECO:0000313" key="5">
    <source>
        <dbReference type="EMBL" id="MCK7594517.1"/>
    </source>
</evidence>
<evidence type="ECO:0000256" key="3">
    <source>
        <dbReference type="PROSITE-ProRule" id="PRU00209"/>
    </source>
</evidence>
<protein>
    <submittedName>
        <fullName evidence="5">tRNA-binding protein</fullName>
    </submittedName>
</protein>
<keyword evidence="6" id="KW-1185">Reference proteome</keyword>
<dbReference type="Gene3D" id="2.40.50.140">
    <property type="entry name" value="Nucleic acid-binding proteins"/>
    <property type="match status" value="1"/>
</dbReference>
<gene>
    <name evidence="5" type="ORF">M0G41_12650</name>
</gene>
<feature type="domain" description="TRNA-binding" evidence="4">
    <location>
        <begin position="16"/>
        <end position="120"/>
    </location>
</feature>
<dbReference type="RefSeq" id="WP_248209937.1">
    <property type="nucleotide sequence ID" value="NZ_JALNMH010000010.1"/>
</dbReference>
<dbReference type="InterPro" id="IPR002547">
    <property type="entry name" value="tRNA-bd_dom"/>
</dbReference>
<organism evidence="5 6">
    <name type="scientific">Pseudomarimonas salicorniae</name>
    <dbReference type="NCBI Taxonomy" id="2933270"/>
    <lineage>
        <taxon>Bacteria</taxon>
        <taxon>Pseudomonadati</taxon>
        <taxon>Pseudomonadota</taxon>
        <taxon>Gammaproteobacteria</taxon>
        <taxon>Lysobacterales</taxon>
        <taxon>Lysobacteraceae</taxon>
        <taxon>Pseudomarimonas</taxon>
    </lineage>
</organism>
<evidence type="ECO:0000313" key="6">
    <source>
        <dbReference type="Proteomes" id="UP001431449"/>
    </source>
</evidence>
<keyword evidence="2 3" id="KW-0694">RNA-binding</keyword>
<proteinExistence type="predicted"/>
<dbReference type="SUPFAM" id="SSF50249">
    <property type="entry name" value="Nucleic acid-binding proteins"/>
    <property type="match status" value="1"/>
</dbReference>
<name>A0ABT0GJ09_9GAMM</name>
<dbReference type="InterPro" id="IPR012340">
    <property type="entry name" value="NA-bd_OB-fold"/>
</dbReference>
<dbReference type="EMBL" id="JALNMH010000010">
    <property type="protein sequence ID" value="MCK7594517.1"/>
    <property type="molecule type" value="Genomic_DNA"/>
</dbReference>
<dbReference type="PROSITE" id="PS50886">
    <property type="entry name" value="TRBD"/>
    <property type="match status" value="1"/>
</dbReference>
<dbReference type="NCBIfam" id="TIGR02222">
    <property type="entry name" value="chap_CsaA"/>
    <property type="match status" value="1"/>
</dbReference>
<dbReference type="NCBIfam" id="NF007494">
    <property type="entry name" value="PRK10089.1-3"/>
    <property type="match status" value="1"/>
</dbReference>
<dbReference type="InterPro" id="IPR051270">
    <property type="entry name" value="Tyrosine-tRNA_ligase_regulator"/>
</dbReference>
<sequence>MSGQPDAVPGLIGFDDFLRVELRVGRIVEARPFPEARKPAYVLIVDFGEAIGRRKSSAQITTHYTPDALVGRLVVAVVNFPAKQIGPLRSECLVTGFHDADGAVRLCVPDGEVPLGTRLL</sequence>
<dbReference type="Proteomes" id="UP001431449">
    <property type="component" value="Unassembled WGS sequence"/>
</dbReference>
<dbReference type="InterPro" id="IPR008231">
    <property type="entry name" value="CsaA"/>
</dbReference>
<evidence type="ECO:0000259" key="4">
    <source>
        <dbReference type="PROSITE" id="PS50886"/>
    </source>
</evidence>